<evidence type="ECO:0008006" key="5">
    <source>
        <dbReference type="Google" id="ProtNLM"/>
    </source>
</evidence>
<proteinExistence type="predicted"/>
<sequence length="193" mass="20993">MGGFIPEVETDWSQDLSGDNRSSNTDTSAVDLIAMVRHPERIANNCTRVGPIVEWVGEELAVHDMINSIVTAQNSDEIPNLFIDLEGSDGEGESIAPMQILICTINTVYLVDTLHLKIAAFDTPGGTGETLRSLLANAEFKKAFWDHWFPFAIHDVAMRGVDVIQVMALETGIGLKGGVVGFAHARKDLNICV</sequence>
<evidence type="ECO:0000313" key="4">
    <source>
        <dbReference type="RefSeq" id="XP_033536673.1"/>
    </source>
</evidence>
<reference evidence="4" key="2">
    <citation type="submission" date="2020-04" db="EMBL/GenBank/DDBJ databases">
        <authorList>
            <consortium name="NCBI Genome Project"/>
        </authorList>
    </citation>
    <scope>NUCLEOTIDE SEQUENCE</scope>
    <source>
        <strain evidence="4">CBS 781.70</strain>
    </source>
</reference>
<reference evidence="4" key="3">
    <citation type="submission" date="2025-04" db="UniProtKB">
        <authorList>
            <consortium name="RefSeq"/>
        </authorList>
    </citation>
    <scope>IDENTIFICATION</scope>
    <source>
        <strain evidence="4">CBS 781.70</strain>
    </source>
</reference>
<dbReference type="Proteomes" id="UP000504638">
    <property type="component" value="Unplaced"/>
</dbReference>
<name>A0A6G1GAK8_9PEZI</name>
<protein>
    <recommendedName>
        <fullName evidence="5">3'-5' exonuclease domain-containing protein</fullName>
    </recommendedName>
</protein>
<dbReference type="AlphaFoldDB" id="A0A6G1GAK8"/>
<evidence type="ECO:0000313" key="3">
    <source>
        <dbReference type="Proteomes" id="UP000504638"/>
    </source>
</evidence>
<dbReference type="OrthoDB" id="26838at2759"/>
<dbReference type="GeneID" id="54415211"/>
<dbReference type="RefSeq" id="XP_033536673.1">
    <property type="nucleotide sequence ID" value="XM_033674641.1"/>
</dbReference>
<accession>A0A6G1GAK8</accession>
<feature type="region of interest" description="Disordered" evidence="1">
    <location>
        <begin position="1"/>
        <end position="24"/>
    </location>
</feature>
<evidence type="ECO:0000256" key="1">
    <source>
        <dbReference type="SAM" id="MobiDB-lite"/>
    </source>
</evidence>
<evidence type="ECO:0000313" key="2">
    <source>
        <dbReference type="EMBL" id="KAF1815042.1"/>
    </source>
</evidence>
<feature type="compositionally biased region" description="Polar residues" evidence="1">
    <location>
        <begin position="11"/>
        <end position="24"/>
    </location>
</feature>
<gene>
    <name evidence="2 4" type="ORF">P152DRAFT_243023</name>
</gene>
<reference evidence="2 4" key="1">
    <citation type="submission" date="2020-01" db="EMBL/GenBank/DDBJ databases">
        <authorList>
            <consortium name="DOE Joint Genome Institute"/>
            <person name="Haridas S."/>
            <person name="Albert R."/>
            <person name="Binder M."/>
            <person name="Bloem J."/>
            <person name="Labutti K."/>
            <person name="Salamov A."/>
            <person name="Andreopoulos B."/>
            <person name="Baker S.E."/>
            <person name="Barry K."/>
            <person name="Bills G."/>
            <person name="Bluhm B.H."/>
            <person name="Cannon C."/>
            <person name="Castanera R."/>
            <person name="Culley D.E."/>
            <person name="Daum C."/>
            <person name="Ezra D."/>
            <person name="Gonzalez J.B."/>
            <person name="Henrissat B."/>
            <person name="Kuo A."/>
            <person name="Liang C."/>
            <person name="Lipzen A."/>
            <person name="Lutzoni F."/>
            <person name="Magnuson J."/>
            <person name="Mondo S."/>
            <person name="Nolan M."/>
            <person name="Ohm R."/>
            <person name="Pangilinan J."/>
            <person name="Park H.-J."/>
            <person name="Ramirez L."/>
            <person name="Alfaro M."/>
            <person name="Sun H."/>
            <person name="Tritt A."/>
            <person name="Yoshinaga Y."/>
            <person name="Zwiers L.-H."/>
            <person name="Turgeon B.G."/>
            <person name="Goodwin S.B."/>
            <person name="Spatafora J.W."/>
            <person name="Crous P.W."/>
            <person name="Grigoriev I.V."/>
        </authorList>
    </citation>
    <scope>NUCLEOTIDE SEQUENCE</scope>
    <source>
        <strain evidence="2 4">CBS 781.70</strain>
    </source>
</reference>
<keyword evidence="3" id="KW-1185">Reference proteome</keyword>
<organism evidence="2">
    <name type="scientific">Eremomyces bilateralis CBS 781.70</name>
    <dbReference type="NCBI Taxonomy" id="1392243"/>
    <lineage>
        <taxon>Eukaryota</taxon>
        <taxon>Fungi</taxon>
        <taxon>Dikarya</taxon>
        <taxon>Ascomycota</taxon>
        <taxon>Pezizomycotina</taxon>
        <taxon>Dothideomycetes</taxon>
        <taxon>Dothideomycetes incertae sedis</taxon>
        <taxon>Eremomycetales</taxon>
        <taxon>Eremomycetaceae</taxon>
        <taxon>Eremomyces</taxon>
    </lineage>
</organism>
<dbReference type="EMBL" id="ML975152">
    <property type="protein sequence ID" value="KAF1815042.1"/>
    <property type="molecule type" value="Genomic_DNA"/>
</dbReference>